<proteinExistence type="predicted"/>
<evidence type="ECO:0000256" key="2">
    <source>
        <dbReference type="SAM" id="MobiDB-lite"/>
    </source>
</evidence>
<feature type="region of interest" description="Disordered" evidence="2">
    <location>
        <begin position="630"/>
        <end position="662"/>
    </location>
</feature>
<dbReference type="InterPro" id="IPR057840">
    <property type="entry name" value="FimV_N"/>
</dbReference>
<feature type="compositionally biased region" description="Polar residues" evidence="2">
    <location>
        <begin position="651"/>
        <end position="662"/>
    </location>
</feature>
<dbReference type="OrthoDB" id="5298707at2"/>
<evidence type="ECO:0000256" key="3">
    <source>
        <dbReference type="SAM" id="Phobius"/>
    </source>
</evidence>
<feature type="compositionally biased region" description="Polar residues" evidence="2">
    <location>
        <begin position="264"/>
        <end position="273"/>
    </location>
</feature>
<dbReference type="InterPro" id="IPR020012">
    <property type="entry name" value="LysM_FimV"/>
</dbReference>
<dbReference type="EMBL" id="FNFH01000001">
    <property type="protein sequence ID" value="SDJ58771.1"/>
    <property type="molecule type" value="Genomic_DNA"/>
</dbReference>
<feature type="compositionally biased region" description="Low complexity" evidence="2">
    <location>
        <begin position="236"/>
        <end position="254"/>
    </location>
</feature>
<accession>A0A1G8UY86</accession>
<dbReference type="NCBIfam" id="TIGR03505">
    <property type="entry name" value="FimV_core"/>
    <property type="match status" value="1"/>
</dbReference>
<feature type="region of interest" description="Disordered" evidence="2">
    <location>
        <begin position="236"/>
        <end position="294"/>
    </location>
</feature>
<organism evidence="5 6">
    <name type="scientific">Microbulbifer yueqingensis</name>
    <dbReference type="NCBI Taxonomy" id="658219"/>
    <lineage>
        <taxon>Bacteria</taxon>
        <taxon>Pseudomonadati</taxon>
        <taxon>Pseudomonadota</taxon>
        <taxon>Gammaproteobacteria</taxon>
        <taxon>Cellvibrionales</taxon>
        <taxon>Microbulbiferaceae</taxon>
        <taxon>Microbulbifer</taxon>
    </lineage>
</organism>
<keyword evidence="3" id="KW-0472">Membrane</keyword>
<feature type="region of interest" description="Disordered" evidence="2">
    <location>
        <begin position="146"/>
        <end position="176"/>
    </location>
</feature>
<evidence type="ECO:0000256" key="1">
    <source>
        <dbReference type="SAM" id="Coils"/>
    </source>
</evidence>
<reference evidence="6" key="1">
    <citation type="submission" date="2016-10" db="EMBL/GenBank/DDBJ databases">
        <authorList>
            <person name="Varghese N."/>
            <person name="Submissions S."/>
        </authorList>
    </citation>
    <scope>NUCLEOTIDE SEQUENCE [LARGE SCALE GENOMIC DNA]</scope>
    <source>
        <strain evidence="6">CGMCC 1.10658</strain>
    </source>
</reference>
<dbReference type="STRING" id="658219.SAMN05216212_0326"/>
<evidence type="ECO:0000259" key="4">
    <source>
        <dbReference type="Pfam" id="PF25800"/>
    </source>
</evidence>
<keyword evidence="1" id="KW-0175">Coiled coil</keyword>
<feature type="compositionally biased region" description="Polar residues" evidence="2">
    <location>
        <begin position="365"/>
        <end position="376"/>
    </location>
</feature>
<keyword evidence="6" id="KW-1185">Reference proteome</keyword>
<evidence type="ECO:0000313" key="6">
    <source>
        <dbReference type="Proteomes" id="UP000199305"/>
    </source>
</evidence>
<feature type="coiled-coil region" evidence="1">
    <location>
        <begin position="294"/>
        <end position="351"/>
    </location>
</feature>
<dbReference type="RefSeq" id="WP_091507020.1">
    <property type="nucleotide sequence ID" value="NZ_FNFH01000001.1"/>
</dbReference>
<dbReference type="Pfam" id="PF25800">
    <property type="entry name" value="FimV_N"/>
    <property type="match status" value="1"/>
</dbReference>
<feature type="region of interest" description="Disordered" evidence="2">
    <location>
        <begin position="529"/>
        <end position="613"/>
    </location>
</feature>
<feature type="domain" description="FimV N-terminal" evidence="4">
    <location>
        <begin position="35"/>
        <end position="142"/>
    </location>
</feature>
<sequence length="662" mass="69446">MDLRHALPRTPGAATLIALILQIPLLLASAPSLALGLGNASLKTALGYPLAVEIPILDRSASLGVEQVRVHQVLGLDAEQMGYDLAASAQPLLISVYEQSGGLTIQVKSAAPVYEPLVSFVLELSWPGGTLYRDYSLLLDLPPAAPRNPPATEARTTSPEAQPAVMARPSHTGKQWRVEPGQSLWRIARRIQPDPRIPLDTVMAAIHERNPHAFLNGDMNRLQAGALLNLPGAADYSAPPASASRPATAASALAGQEPLPPTADTASPTAQTEQARRGRLRLSGSPTATSGGHTVRLSEEIDAMKEQLDKVNRENAQLRQQIQRIKASEYLAVMQEMLQLQEQRITQLKAQLRTDAVDMDDAGSAGTTPGGISTPASPAPAVVREPAPSYAALLLLILAGIAGGVVLSQVPAWIQKRRMAISRWPEDRAVRFNTLTTHWRGEFPPPAPEPYVTGAEESGMEPVADQEEGQESAGGTATAGPEHLFGKLRLDGSFGGDSAKRSAQSSPPSEGVMAPDFATYDELPLDEVAPPAAEPASGAMQSEATESGDAGVRSSTSKESGMEAAGGGEESLENAASPARPSPESLFEDLQLDESFGQDLANSSPHSGLPGGEDLVLDFVAFDQLAVGEIDTAAAEPEPAAESDVGESGDINLTSASSRAGT</sequence>
<feature type="transmembrane region" description="Helical" evidence="3">
    <location>
        <begin position="390"/>
        <end position="414"/>
    </location>
</feature>
<evidence type="ECO:0000313" key="5">
    <source>
        <dbReference type="EMBL" id="SDJ58771.1"/>
    </source>
</evidence>
<dbReference type="Proteomes" id="UP000199305">
    <property type="component" value="Unassembled WGS sequence"/>
</dbReference>
<dbReference type="AlphaFoldDB" id="A0A1G8UY86"/>
<gene>
    <name evidence="5" type="ORF">SAMN05216212_0326</name>
</gene>
<feature type="region of interest" description="Disordered" evidence="2">
    <location>
        <begin position="359"/>
        <end position="380"/>
    </location>
</feature>
<keyword evidence="3" id="KW-0812">Transmembrane</keyword>
<protein>
    <submittedName>
        <fullName evidence="5">FimV N-terminal domain-containing protein</fullName>
    </submittedName>
</protein>
<name>A0A1G8UY86_9GAMM</name>
<feature type="region of interest" description="Disordered" evidence="2">
    <location>
        <begin position="440"/>
        <end position="515"/>
    </location>
</feature>
<keyword evidence="3" id="KW-1133">Transmembrane helix</keyword>